<dbReference type="Gene3D" id="3.10.350.10">
    <property type="entry name" value="LysM domain"/>
    <property type="match status" value="1"/>
</dbReference>
<evidence type="ECO:0000259" key="1">
    <source>
        <dbReference type="PROSITE" id="PS51782"/>
    </source>
</evidence>
<dbReference type="CDD" id="cd00118">
    <property type="entry name" value="LysM"/>
    <property type="match status" value="1"/>
</dbReference>
<name>A0A2A7NFN1_MYCAG</name>
<dbReference type="SMART" id="SM00257">
    <property type="entry name" value="LysM"/>
    <property type="match status" value="1"/>
</dbReference>
<keyword evidence="4" id="KW-1185">Reference proteome</keyword>
<sequence length="216" mass="24109">MKNYTVQPGDTLFGIAAREYGDGELYPVIAHMNNLANPDLIFAGQELLVPYVTYRHLWTTDDTTAARAQITQQYYGTQDSKMQLIWEVASGVAQQPIERGAWLLIPELGDVGHHTVVDGESFPTLAARWYGDDRLAVVIAFANQMDPDTEPTPRTVLIRPGLNFRLTVAGHTLESACRLVYGDSELIPTWMDVVAAANHLGHPHKLFATQRLHFPR</sequence>
<organism evidence="3 4">
    <name type="scientific">Mycolicibacterium agri</name>
    <name type="common">Mycobacterium agri</name>
    <dbReference type="NCBI Taxonomy" id="36811"/>
    <lineage>
        <taxon>Bacteria</taxon>
        <taxon>Bacillati</taxon>
        <taxon>Actinomycetota</taxon>
        <taxon>Actinomycetes</taxon>
        <taxon>Mycobacteriales</taxon>
        <taxon>Mycobacteriaceae</taxon>
        <taxon>Mycolicibacterium</taxon>
    </lineage>
</organism>
<protein>
    <submittedName>
        <fullName evidence="3">Peptidoglycan-binding protein LysM</fullName>
    </submittedName>
</protein>
<dbReference type="InterPro" id="IPR018392">
    <property type="entry name" value="LysM"/>
</dbReference>
<feature type="domain" description="LysM" evidence="1">
    <location>
        <begin position="2"/>
        <end position="49"/>
    </location>
</feature>
<dbReference type="Proteomes" id="UP000465302">
    <property type="component" value="Unassembled WGS sequence"/>
</dbReference>
<dbReference type="PANTHER" id="PTHR34700:SF4">
    <property type="entry name" value="PHAGE-LIKE ELEMENT PBSX PROTEIN XKDP"/>
    <property type="match status" value="1"/>
</dbReference>
<reference evidence="2" key="3">
    <citation type="submission" date="2020-02" db="EMBL/GenBank/DDBJ databases">
        <authorList>
            <person name="Matsumoto Y."/>
            <person name="Motooka D."/>
            <person name="Nakamura S."/>
        </authorList>
    </citation>
    <scope>NUCLEOTIDE SEQUENCE</scope>
    <source>
        <strain evidence="2">JCM 6377</strain>
    </source>
</reference>
<dbReference type="Proteomes" id="UP000220914">
    <property type="component" value="Unassembled WGS sequence"/>
</dbReference>
<proteinExistence type="predicted"/>
<reference evidence="3 4" key="1">
    <citation type="submission" date="2017-10" db="EMBL/GenBank/DDBJ databases">
        <title>The new phylogeny of genus Mycobacterium.</title>
        <authorList>
            <person name="Tortoli E."/>
            <person name="Trovato A."/>
            <person name="Cirillo D.M."/>
        </authorList>
    </citation>
    <scope>NUCLEOTIDE SEQUENCE [LARGE SCALE GENOMIC DNA]</scope>
    <source>
        <strain evidence="3 4">CCUG37673</strain>
    </source>
</reference>
<dbReference type="RefSeq" id="WP_097937845.1">
    <property type="nucleotide sequence ID" value="NZ_BLKS01000001.1"/>
</dbReference>
<dbReference type="EMBL" id="PDCP01000002">
    <property type="protein sequence ID" value="PEG42659.1"/>
    <property type="molecule type" value="Genomic_DNA"/>
</dbReference>
<dbReference type="SUPFAM" id="SSF54106">
    <property type="entry name" value="LysM domain"/>
    <property type="match status" value="1"/>
</dbReference>
<evidence type="ECO:0000313" key="4">
    <source>
        <dbReference type="Proteomes" id="UP000220914"/>
    </source>
</evidence>
<dbReference type="EMBL" id="BLKS01000001">
    <property type="protein sequence ID" value="GFG52633.1"/>
    <property type="molecule type" value="Genomic_DNA"/>
</dbReference>
<evidence type="ECO:0000313" key="5">
    <source>
        <dbReference type="Proteomes" id="UP000465302"/>
    </source>
</evidence>
<comment type="caution">
    <text evidence="3">The sequence shown here is derived from an EMBL/GenBank/DDBJ whole genome shotgun (WGS) entry which is preliminary data.</text>
</comment>
<gene>
    <name evidence="3" type="ORF">CQY20_01280</name>
    <name evidence="2" type="ORF">MAGR_40740</name>
</gene>
<dbReference type="Pfam" id="PF01476">
    <property type="entry name" value="LysM"/>
    <property type="match status" value="1"/>
</dbReference>
<dbReference type="OrthoDB" id="4527292at2"/>
<evidence type="ECO:0000313" key="2">
    <source>
        <dbReference type="EMBL" id="GFG52633.1"/>
    </source>
</evidence>
<dbReference type="PROSITE" id="PS51782">
    <property type="entry name" value="LYSM"/>
    <property type="match status" value="1"/>
</dbReference>
<dbReference type="InterPro" id="IPR052196">
    <property type="entry name" value="Bact_Kbp"/>
</dbReference>
<dbReference type="InterPro" id="IPR036779">
    <property type="entry name" value="LysM_dom_sf"/>
</dbReference>
<accession>A0A2A7NFN1</accession>
<reference evidence="2 5" key="2">
    <citation type="journal article" date="2019" name="Emerg. Microbes Infect.">
        <title>Comprehensive subspecies identification of 175 nontuberculous mycobacteria species based on 7547 genomic profiles.</title>
        <authorList>
            <person name="Matsumoto Y."/>
            <person name="Kinjo T."/>
            <person name="Motooka D."/>
            <person name="Nabeya D."/>
            <person name="Jung N."/>
            <person name="Uechi K."/>
            <person name="Horii T."/>
            <person name="Iida T."/>
            <person name="Fujita J."/>
            <person name="Nakamura S."/>
        </authorList>
    </citation>
    <scope>NUCLEOTIDE SEQUENCE [LARGE SCALE GENOMIC DNA]</scope>
    <source>
        <strain evidence="2 5">JCM 6377</strain>
    </source>
</reference>
<evidence type="ECO:0000313" key="3">
    <source>
        <dbReference type="EMBL" id="PEG42659.1"/>
    </source>
</evidence>
<dbReference type="PANTHER" id="PTHR34700">
    <property type="entry name" value="POTASSIUM BINDING PROTEIN KBP"/>
    <property type="match status" value="1"/>
</dbReference>
<dbReference type="AlphaFoldDB" id="A0A2A7NFN1"/>